<organism evidence="2 3">
    <name type="scientific">Kocuria marina subsp. indica</name>
    <dbReference type="NCBI Taxonomy" id="1049583"/>
    <lineage>
        <taxon>Bacteria</taxon>
        <taxon>Bacillati</taxon>
        <taxon>Actinomycetota</taxon>
        <taxon>Actinomycetes</taxon>
        <taxon>Micrococcales</taxon>
        <taxon>Micrococcaceae</taxon>
        <taxon>Kocuria</taxon>
    </lineage>
</organism>
<dbReference type="PANTHER" id="PTHR41287">
    <property type="match status" value="1"/>
</dbReference>
<dbReference type="Gene3D" id="3.40.50.300">
    <property type="entry name" value="P-loop containing nucleotide triphosphate hydrolases"/>
    <property type="match status" value="1"/>
</dbReference>
<dbReference type="EMBL" id="WMHZ01000010">
    <property type="protein sequence ID" value="NDO78263.1"/>
    <property type="molecule type" value="Genomic_DNA"/>
</dbReference>
<evidence type="ECO:0000313" key="3">
    <source>
        <dbReference type="Proteomes" id="UP000471026"/>
    </source>
</evidence>
<evidence type="ECO:0000313" key="2">
    <source>
        <dbReference type="EMBL" id="NDO78263.1"/>
    </source>
</evidence>
<protein>
    <recommendedName>
        <fullName evidence="1">Terminase large subunit-like ATPase domain-containing protein</fullName>
    </recommendedName>
</protein>
<evidence type="ECO:0000259" key="1">
    <source>
        <dbReference type="Pfam" id="PF03354"/>
    </source>
</evidence>
<dbReference type="AlphaFoldDB" id="A0A6N9QZ22"/>
<dbReference type="Proteomes" id="UP000471026">
    <property type="component" value="Unassembled WGS sequence"/>
</dbReference>
<proteinExistence type="predicted"/>
<dbReference type="InterPro" id="IPR005021">
    <property type="entry name" value="Terminase_largesu-like"/>
</dbReference>
<feature type="domain" description="Terminase large subunit-like ATPase" evidence="1">
    <location>
        <begin position="107"/>
        <end position="269"/>
    </location>
</feature>
<sequence length="545" mass="60060">MACWMSCGRPGRICGWCVRRCGLGSRLVMLLLCRNSGWSLWRVSRNLRSLIGRGSRLSLDTMTSSGTSSDQILGIQEPRIGTWPDGDEAIGQVAVRWFRDFGLTYFPWQNFTQTKMLRGGVRGAKWSAPTVCIVCTRQQGKSWVLVGRMLFGLFQLPWERTIIFTAHLFATAREIFRDVLGIIDSHPELKSRVKRVTTGAGHEGIELKDGSRIRFLARSKDSARGWQADLIVCDEAYAMTADEVAALRPTTTQSVNPQFIYASSAGMDSSDVLRSLREKGIEGSPGLAYFEWSAEDDAQNDDLDAIRQANPSLGYSNQTLDDVLTDLQDLAEDRYRRERLGIWSPIAAENAVPAGAWESCRDREWPESVQLSRVAIGVDVPPDRSSATVAVAGVREGESGVSVELFQQAEGTDWVAPVLRELLDARGRVPVLVDGSSAAAALETDFRAHRVRAQFLSTRVYAQACGAFFDAVVNGRLKHRGQRDLDRAVGVAGQSMKGAGLWVWKRPDTTHNIAPLCASTLAVHGCLNRRDSGQKSSGKRRAVVL</sequence>
<accession>A0A6N9QZ22</accession>
<dbReference type="Pfam" id="PF03354">
    <property type="entry name" value="TerL_ATPase"/>
    <property type="match status" value="1"/>
</dbReference>
<dbReference type="InterPro" id="IPR046461">
    <property type="entry name" value="TerL_ATPase"/>
</dbReference>
<gene>
    <name evidence="2" type="ORF">GKZ75_08510</name>
</gene>
<dbReference type="InterPro" id="IPR027417">
    <property type="entry name" value="P-loop_NTPase"/>
</dbReference>
<name>A0A6N9QZ22_9MICC</name>
<dbReference type="PANTHER" id="PTHR41287:SF1">
    <property type="entry name" value="PROTEIN YMFN"/>
    <property type="match status" value="1"/>
</dbReference>
<reference evidence="2 3" key="1">
    <citation type="submission" date="2019-11" db="EMBL/GenBank/DDBJ databases">
        <title>Draft genome sequence of Kocuria indica DP-K7, a methyl red degrading Actinobacterium.</title>
        <authorList>
            <person name="Kumaran S."/>
            <person name="Tischler D."/>
            <person name="Ngo A.C.R."/>
            <person name="Schultes F."/>
        </authorList>
    </citation>
    <scope>NUCLEOTIDE SEQUENCE [LARGE SCALE GENOMIC DNA]</scope>
    <source>
        <strain evidence="2 3">DP-K7</strain>
    </source>
</reference>
<comment type="caution">
    <text evidence="2">The sequence shown here is derived from an EMBL/GenBank/DDBJ whole genome shotgun (WGS) entry which is preliminary data.</text>
</comment>